<accession>A0A843UD52</accession>
<feature type="compositionally biased region" description="Low complexity" evidence="1">
    <location>
        <begin position="156"/>
        <end position="166"/>
    </location>
</feature>
<dbReference type="EMBL" id="NMUH01000478">
    <property type="protein sequence ID" value="MQL79850.1"/>
    <property type="molecule type" value="Genomic_DNA"/>
</dbReference>
<protein>
    <submittedName>
        <fullName evidence="2">Uncharacterized protein</fullName>
    </submittedName>
</protein>
<evidence type="ECO:0000313" key="3">
    <source>
        <dbReference type="Proteomes" id="UP000652761"/>
    </source>
</evidence>
<proteinExistence type="predicted"/>
<reference evidence="2" key="1">
    <citation type="submission" date="2017-07" db="EMBL/GenBank/DDBJ databases">
        <title>Taro Niue Genome Assembly and Annotation.</title>
        <authorList>
            <person name="Atibalentja N."/>
            <person name="Keating K."/>
            <person name="Fields C.J."/>
        </authorList>
    </citation>
    <scope>NUCLEOTIDE SEQUENCE</scope>
    <source>
        <strain evidence="2">Niue_2</strain>
        <tissue evidence="2">Leaf</tissue>
    </source>
</reference>
<feature type="region of interest" description="Disordered" evidence="1">
    <location>
        <begin position="196"/>
        <end position="303"/>
    </location>
</feature>
<dbReference type="Proteomes" id="UP000652761">
    <property type="component" value="Unassembled WGS sequence"/>
</dbReference>
<comment type="caution">
    <text evidence="2">The sequence shown here is derived from an EMBL/GenBank/DDBJ whole genome shotgun (WGS) entry which is preliminary data.</text>
</comment>
<dbReference type="AlphaFoldDB" id="A0A843UD52"/>
<dbReference type="OrthoDB" id="1937661at2759"/>
<feature type="compositionally biased region" description="Acidic residues" evidence="1">
    <location>
        <begin position="143"/>
        <end position="155"/>
    </location>
</feature>
<keyword evidence="3" id="KW-1185">Reference proteome</keyword>
<feature type="region of interest" description="Disordered" evidence="1">
    <location>
        <begin position="143"/>
        <end position="179"/>
    </location>
</feature>
<organism evidence="2 3">
    <name type="scientific">Colocasia esculenta</name>
    <name type="common">Wild taro</name>
    <name type="synonym">Arum esculentum</name>
    <dbReference type="NCBI Taxonomy" id="4460"/>
    <lineage>
        <taxon>Eukaryota</taxon>
        <taxon>Viridiplantae</taxon>
        <taxon>Streptophyta</taxon>
        <taxon>Embryophyta</taxon>
        <taxon>Tracheophyta</taxon>
        <taxon>Spermatophyta</taxon>
        <taxon>Magnoliopsida</taxon>
        <taxon>Liliopsida</taxon>
        <taxon>Araceae</taxon>
        <taxon>Aroideae</taxon>
        <taxon>Colocasieae</taxon>
        <taxon>Colocasia</taxon>
    </lineage>
</organism>
<name>A0A843UD52_COLES</name>
<gene>
    <name evidence="2" type="ORF">Taro_012282</name>
</gene>
<sequence length="423" mass="45389">MFPASRVCCMQVSGYLLRLPWELSLRRAEMGCVSSKVVTRSRSFQEELSLSLQRRTNGVPALEGLLAKKNGGGDQLMALLCTANTVAAKLRAVNAAHEQDKPSLPPTEPEHDEKASIAIATTEEEPTGPETINTWELMADLDSQEDGEEQVEQESDQTQLQQQHPQELAHSSSLRDGEGVYRARSFRTVDDLDAMVTGDSSPLVFSKSGGIPSNDYPPDSNGQAPVTDAGRRQEPQDNDEEERDSGGTAHQAPGGPDGSHCSVIKAKPEVPDAGSMVLSRSPSTRGEPAGAEGKGPNGVAGARSFTELKGLRRRAMAKELKTLKVPSFEFSSVGSLREWLGGDCQVFSPGSYVTPKFGSFGSETAVVAGGGGDAAEREKESLFDPQLVSDLEEAMERMSMEEEHILRQIVESLQGSLGEDAEG</sequence>
<evidence type="ECO:0000313" key="2">
    <source>
        <dbReference type="EMBL" id="MQL79850.1"/>
    </source>
</evidence>
<evidence type="ECO:0000256" key="1">
    <source>
        <dbReference type="SAM" id="MobiDB-lite"/>
    </source>
</evidence>